<dbReference type="GO" id="GO:0005737">
    <property type="term" value="C:cytoplasm"/>
    <property type="evidence" value="ECO:0007669"/>
    <property type="project" value="TreeGrafter"/>
</dbReference>
<feature type="region of interest" description="Disordered" evidence="2">
    <location>
        <begin position="572"/>
        <end position="649"/>
    </location>
</feature>
<evidence type="ECO:0000313" key="4">
    <source>
        <dbReference type="EMBL" id="SVE92692.1"/>
    </source>
</evidence>
<dbReference type="GO" id="GO:0000978">
    <property type="term" value="F:RNA polymerase II cis-regulatory region sequence-specific DNA binding"/>
    <property type="evidence" value="ECO:0007669"/>
    <property type="project" value="TreeGrafter"/>
</dbReference>
<gene>
    <name evidence="4" type="primary">EOG090X0EYT</name>
</gene>
<protein>
    <submittedName>
        <fullName evidence="4">EOG090X0EYT</fullName>
    </submittedName>
</protein>
<feature type="region of interest" description="Disordered" evidence="2">
    <location>
        <begin position="518"/>
        <end position="550"/>
    </location>
</feature>
<evidence type="ECO:0000256" key="2">
    <source>
        <dbReference type="SAM" id="MobiDB-lite"/>
    </source>
</evidence>
<dbReference type="InterPro" id="IPR037000">
    <property type="entry name" value="Ski_DNA-bd_sf"/>
</dbReference>
<dbReference type="InterPro" id="IPR017896">
    <property type="entry name" value="4Fe4S_Fe-S-bd"/>
</dbReference>
<dbReference type="InterPro" id="IPR023216">
    <property type="entry name" value="Tscrpt_reg_SKI_SnoN"/>
</dbReference>
<feature type="domain" description="4Fe-4S ferredoxin-type" evidence="3">
    <location>
        <begin position="416"/>
        <end position="447"/>
    </location>
</feature>
<sequence length="726" mass="77692">MSSPPSVATGGAAVAPAPQPVVAAYPSPHLKKVLRSYQSTASSSLSGPNGILAGPEHAEASSAVLLNEPSSLNGGNLSSSYVGSYGSNKIRVKSEPIDDIEKPSSIDSLSLSSSSSSWSNAARVQEYDEFKVLKLKRPAYYATTTALSAAAATAATTTNTTATKDKDAVDLSSGRDAAAPSTGAQTATKPPPSPLPPMLPLPLPPQQPAAVALASPQPSFPILSAADRGWSHAERYETQLEGQPIACFTVGGEPRLCLPQILNSVLRQFYVMQIHAVCDELQINCSRCTAEQLDSLKAPPAILPRSAASCGLITKTDAQRLCSALLRRGGAGSAPAAVSSNLPAHGTALEPRRTGQQPPCNSDVPNGNSSTDTDNTTNGNVGSNGNKNNNNNNSSSHGWFRVYHQCFGKCEGLCKPELYTSPDAACIECADCSLTLCPADFISHAHRSVENRTCHWGFDSAHWRAYLLLARRQQQPQQQPSSEILLPARENVFLSSEGDVNKTDETLRMGASSKVYATSGPAATDSVDNHPHSKRYKEHDGHQSPASQLATPCYDPAYHHVYSYVLNGNGLRESPPPLQETSSRIPHDKAGQPNVTLLAPPRIRLHPPPPQPHAYEDPSPVVGNPEIELSSTDTEDSESIPSHNGDEKQVWDLPTNLTQEVSSVEELLRRGGCDSANSRLVLQAFRRLCFRLNWAQEQQYSPTNTVLKLRTDLTECDGSSTKYKST</sequence>
<feature type="compositionally biased region" description="Pro residues" evidence="2">
    <location>
        <begin position="189"/>
        <end position="207"/>
    </location>
</feature>
<feature type="region of interest" description="Disordered" evidence="2">
    <location>
        <begin position="332"/>
        <end position="393"/>
    </location>
</feature>
<dbReference type="GO" id="GO:0046332">
    <property type="term" value="F:SMAD binding"/>
    <property type="evidence" value="ECO:0007669"/>
    <property type="project" value="InterPro"/>
</dbReference>
<dbReference type="Pfam" id="PF08782">
    <property type="entry name" value="c-SKI_SMAD_bind"/>
    <property type="match status" value="1"/>
</dbReference>
<feature type="compositionally biased region" description="Low complexity" evidence="2">
    <location>
        <begin position="366"/>
        <end position="393"/>
    </location>
</feature>
<dbReference type="CDD" id="cd21079">
    <property type="entry name" value="DHD_Ski_Sno"/>
    <property type="match status" value="1"/>
</dbReference>
<dbReference type="PANTHER" id="PTHR10005">
    <property type="entry name" value="SKI ONCOGENE-RELATED"/>
    <property type="match status" value="1"/>
</dbReference>
<evidence type="ECO:0000259" key="3">
    <source>
        <dbReference type="PROSITE" id="PS51379"/>
    </source>
</evidence>
<dbReference type="GO" id="GO:0030514">
    <property type="term" value="P:negative regulation of BMP signaling pathway"/>
    <property type="evidence" value="ECO:0007669"/>
    <property type="project" value="TreeGrafter"/>
</dbReference>
<feature type="compositionally biased region" description="Basic and acidic residues" evidence="2">
    <location>
        <begin position="527"/>
        <end position="542"/>
    </location>
</feature>
<dbReference type="FunFam" id="3.10.260.20:FF:000002">
    <property type="entry name" value="SKI-like oncogene a"/>
    <property type="match status" value="1"/>
</dbReference>
<dbReference type="Gene3D" id="3.10.390.10">
    <property type="entry name" value="SAND domain-like"/>
    <property type="match status" value="1"/>
</dbReference>
<accession>A0A4Y7NHT6</accession>
<dbReference type="PROSITE" id="PS51379">
    <property type="entry name" value="4FE4S_FER_2"/>
    <property type="match status" value="1"/>
</dbReference>
<feature type="compositionally biased region" description="Basic and acidic residues" evidence="2">
    <location>
        <begin position="92"/>
        <end position="104"/>
    </location>
</feature>
<dbReference type="PANTHER" id="PTHR10005:SF25">
    <property type="entry name" value="SNO ONCOGENE, ISOFORM B"/>
    <property type="match status" value="1"/>
</dbReference>
<dbReference type="GO" id="GO:0000981">
    <property type="term" value="F:DNA-binding transcription factor activity, RNA polymerase II-specific"/>
    <property type="evidence" value="ECO:0007669"/>
    <property type="project" value="TreeGrafter"/>
</dbReference>
<dbReference type="Pfam" id="PF02437">
    <property type="entry name" value="Ski_Sno_DHD"/>
    <property type="match status" value="1"/>
</dbReference>
<dbReference type="SUPFAM" id="SSF63763">
    <property type="entry name" value="SAND domain-like"/>
    <property type="match status" value="1"/>
</dbReference>
<feature type="compositionally biased region" description="Polar residues" evidence="2">
    <location>
        <begin position="354"/>
        <end position="365"/>
    </location>
</feature>
<organism evidence="4">
    <name type="scientific">Megafenestra aurita</name>
    <dbReference type="NCBI Taxonomy" id="2291010"/>
    <lineage>
        <taxon>Eukaryota</taxon>
        <taxon>Metazoa</taxon>
        <taxon>Ecdysozoa</taxon>
        <taxon>Arthropoda</taxon>
        <taxon>Crustacea</taxon>
        <taxon>Branchiopoda</taxon>
        <taxon>Diplostraca</taxon>
        <taxon>Cladocera</taxon>
        <taxon>Anomopoda</taxon>
        <taxon>Daphniidae</taxon>
        <taxon>Megafenestra</taxon>
    </lineage>
</organism>
<dbReference type="GO" id="GO:0005667">
    <property type="term" value="C:transcription regulator complex"/>
    <property type="evidence" value="ECO:0007669"/>
    <property type="project" value="TreeGrafter"/>
</dbReference>
<dbReference type="InterPro" id="IPR010919">
    <property type="entry name" value="SAND-like_dom_sf"/>
</dbReference>
<feature type="region of interest" description="Disordered" evidence="2">
    <location>
        <begin position="92"/>
        <end position="114"/>
    </location>
</feature>
<dbReference type="SMART" id="SM01046">
    <property type="entry name" value="c-SKI_SMAD_bind"/>
    <property type="match status" value="1"/>
</dbReference>
<dbReference type="InterPro" id="IPR009061">
    <property type="entry name" value="DNA-bd_dom_put_sf"/>
</dbReference>
<name>A0A4Y7NHT6_9CRUS</name>
<proteinExistence type="evidence at transcript level"/>
<dbReference type="EMBL" id="LR023073">
    <property type="protein sequence ID" value="SVE92692.1"/>
    <property type="molecule type" value="mRNA"/>
</dbReference>
<dbReference type="GO" id="GO:0005634">
    <property type="term" value="C:nucleus"/>
    <property type="evidence" value="ECO:0007669"/>
    <property type="project" value="TreeGrafter"/>
</dbReference>
<dbReference type="InterPro" id="IPR014890">
    <property type="entry name" value="c-SKI_SMAD4-bd_dom"/>
</dbReference>
<feature type="compositionally biased region" description="Low complexity" evidence="2">
    <location>
        <begin position="105"/>
        <end position="114"/>
    </location>
</feature>
<feature type="region of interest" description="Disordered" evidence="2">
    <location>
        <begin position="166"/>
        <end position="210"/>
    </location>
</feature>
<comment type="similarity">
    <text evidence="1">Belongs to the SKI family.</text>
</comment>
<reference evidence="4" key="1">
    <citation type="submission" date="2018-08" db="EMBL/GenBank/DDBJ databases">
        <authorList>
            <person name="Cornetti L."/>
        </authorList>
    </citation>
    <scope>NUCLEOTIDE SEQUENCE</scope>
    <source>
        <strain evidence="4">CH-H-2</strain>
    </source>
</reference>
<dbReference type="AlphaFoldDB" id="A0A4Y7NHT6"/>
<dbReference type="SUPFAM" id="SSF46955">
    <property type="entry name" value="Putative DNA-binding domain"/>
    <property type="match status" value="1"/>
</dbReference>
<evidence type="ECO:0000256" key="1">
    <source>
        <dbReference type="ARBA" id="ARBA00009513"/>
    </source>
</evidence>
<dbReference type="Gene3D" id="3.10.260.20">
    <property type="entry name" value="Ski"/>
    <property type="match status" value="1"/>
</dbReference>
<dbReference type="InterPro" id="IPR003380">
    <property type="entry name" value="SKI/SNO/DAC"/>
</dbReference>